<evidence type="ECO:0000256" key="1">
    <source>
        <dbReference type="SAM" id="MobiDB-lite"/>
    </source>
</evidence>
<gene>
    <name evidence="3" type="ORF">CTI12_AA504900</name>
</gene>
<feature type="compositionally biased region" description="Basic residues" evidence="1">
    <location>
        <begin position="1"/>
        <end position="18"/>
    </location>
</feature>
<dbReference type="OrthoDB" id="1885101at2759"/>
<dbReference type="InterPro" id="IPR040358">
    <property type="entry name" value="At4g22758-like"/>
</dbReference>
<dbReference type="Proteomes" id="UP000245207">
    <property type="component" value="Unassembled WGS sequence"/>
</dbReference>
<dbReference type="PANTHER" id="PTHR33270">
    <property type="entry name" value="BNAC05G50380D PROTEIN"/>
    <property type="match status" value="1"/>
</dbReference>
<dbReference type="InterPro" id="IPR055482">
    <property type="entry name" value="DUF7054"/>
</dbReference>
<sequence length="261" mass="29198">MSDKSLRRRIVVNRRTKPPHPTSPSTHKLHRKVHVQRRSSNTYSNNIKRWNSEPSLLSSNSISIPSTSVGDDHRDMTPPGGESFVLFRSARVSNAVFSSSPELLPNSPVKNEGYNKDAKVVVKVMIEGSVGPIRALVKLGSSVDDTIKLVMNKYNAEGRTPRLDQDATTSFELHHSYFSLECLEKSNIIGEIGSRSFYMRKSVNGNEDICSNSSIDSVVASEDGSPYPCCNNFFSSFVYQELQKMIKRTTRIWRFLGCFGG</sequence>
<comment type="caution">
    <text evidence="3">The sequence shown here is derived from an EMBL/GenBank/DDBJ whole genome shotgun (WGS) entry which is preliminary data.</text>
</comment>
<accession>A0A2U1L6M0</accession>
<reference evidence="3 4" key="1">
    <citation type="journal article" date="2018" name="Mol. Plant">
        <title>The genome of Artemisia annua provides insight into the evolution of Asteraceae family and artemisinin biosynthesis.</title>
        <authorList>
            <person name="Shen Q."/>
            <person name="Zhang L."/>
            <person name="Liao Z."/>
            <person name="Wang S."/>
            <person name="Yan T."/>
            <person name="Shi P."/>
            <person name="Liu M."/>
            <person name="Fu X."/>
            <person name="Pan Q."/>
            <person name="Wang Y."/>
            <person name="Lv Z."/>
            <person name="Lu X."/>
            <person name="Zhang F."/>
            <person name="Jiang W."/>
            <person name="Ma Y."/>
            <person name="Chen M."/>
            <person name="Hao X."/>
            <person name="Li L."/>
            <person name="Tang Y."/>
            <person name="Lv G."/>
            <person name="Zhou Y."/>
            <person name="Sun X."/>
            <person name="Brodelius P.E."/>
            <person name="Rose J.K.C."/>
            <person name="Tang K."/>
        </authorList>
    </citation>
    <scope>NUCLEOTIDE SEQUENCE [LARGE SCALE GENOMIC DNA]</scope>
    <source>
        <strain evidence="4">cv. Huhao1</strain>
        <tissue evidence="3">Leaf</tissue>
    </source>
</reference>
<feature type="compositionally biased region" description="Basic residues" evidence="1">
    <location>
        <begin position="27"/>
        <end position="37"/>
    </location>
</feature>
<feature type="compositionally biased region" description="Polar residues" evidence="1">
    <location>
        <begin position="38"/>
        <end position="47"/>
    </location>
</feature>
<dbReference type="Pfam" id="PF23156">
    <property type="entry name" value="DUF7054"/>
    <property type="match status" value="1"/>
</dbReference>
<feature type="domain" description="DUF7054" evidence="2">
    <location>
        <begin position="116"/>
        <end position="200"/>
    </location>
</feature>
<evidence type="ECO:0000313" key="4">
    <source>
        <dbReference type="Proteomes" id="UP000245207"/>
    </source>
</evidence>
<proteinExistence type="predicted"/>
<dbReference type="EMBL" id="PKPP01011188">
    <property type="protein sequence ID" value="PWA44601.1"/>
    <property type="molecule type" value="Genomic_DNA"/>
</dbReference>
<dbReference type="AlphaFoldDB" id="A0A2U1L6M0"/>
<organism evidence="3 4">
    <name type="scientific">Artemisia annua</name>
    <name type="common">Sweet wormwood</name>
    <dbReference type="NCBI Taxonomy" id="35608"/>
    <lineage>
        <taxon>Eukaryota</taxon>
        <taxon>Viridiplantae</taxon>
        <taxon>Streptophyta</taxon>
        <taxon>Embryophyta</taxon>
        <taxon>Tracheophyta</taxon>
        <taxon>Spermatophyta</taxon>
        <taxon>Magnoliopsida</taxon>
        <taxon>eudicotyledons</taxon>
        <taxon>Gunneridae</taxon>
        <taxon>Pentapetalae</taxon>
        <taxon>asterids</taxon>
        <taxon>campanulids</taxon>
        <taxon>Asterales</taxon>
        <taxon>Asteraceae</taxon>
        <taxon>Asteroideae</taxon>
        <taxon>Anthemideae</taxon>
        <taxon>Artemisiinae</taxon>
        <taxon>Artemisia</taxon>
    </lineage>
</organism>
<keyword evidence="4" id="KW-1185">Reference proteome</keyword>
<dbReference type="STRING" id="35608.A0A2U1L6M0"/>
<feature type="region of interest" description="Disordered" evidence="1">
    <location>
        <begin position="1"/>
        <end position="47"/>
    </location>
</feature>
<dbReference type="PANTHER" id="PTHR33270:SF53">
    <property type="match status" value="1"/>
</dbReference>
<evidence type="ECO:0000313" key="3">
    <source>
        <dbReference type="EMBL" id="PWA44601.1"/>
    </source>
</evidence>
<name>A0A2U1L6M0_ARTAN</name>
<evidence type="ECO:0000259" key="2">
    <source>
        <dbReference type="Pfam" id="PF23156"/>
    </source>
</evidence>
<protein>
    <recommendedName>
        <fullName evidence="2">DUF7054 domain-containing protein</fullName>
    </recommendedName>
</protein>